<evidence type="ECO:0000256" key="8">
    <source>
        <dbReference type="SAM" id="Phobius"/>
    </source>
</evidence>
<keyword evidence="7 8" id="KW-0472">Membrane</keyword>
<feature type="transmembrane region" description="Helical" evidence="8">
    <location>
        <begin position="139"/>
        <end position="162"/>
    </location>
</feature>
<feature type="transmembrane region" description="Helical" evidence="8">
    <location>
        <begin position="20"/>
        <end position="41"/>
    </location>
</feature>
<sequence>MASDPRFRPDRLADLDREVWLAATVAALSGAVVLFIALAVFPYHSTNHDEGVYLLQAAMLLEGQLELQAGELAEAFRPWFFIEDGGRLYSKYSPVPAAMYAVSMAIFGEPRVTLAALAAGSTGLVYWLGATAVDRRVGFVAAALFAAAPMTLLTSSVFLPYAPTTFLNLSFAVAYLYGVRTGSTRAAAAAGIAIGLAFFARPYTAVLFAAPFIGHALWTVGGSLRRDGLPMGRGGLRFASLPDPVRRNTLTALGGLAFVGLTLAYNLRLTGSPLVFPYQVFAPLDGPGFGYREILDHSVDYTLPLAAEANSYALRYLGTRWFTGGLLGTAAAAVGLGVAVRRWRWSGTRIDSTTSLLLAGLFVSVPLGNLAFWGNYNMLATLSDPTNGLVAHFGPFYYFDLLVPLSIFAAIGFVAGWRWLRDSRLADRFAARTTDATARRLAVAALVVSVLVVGGANAALLADPFEENVEPTQKFAAAYEPIEEADFENALVFIPDPYGPWQNHPFQSLRNDPGLDGEVVYALDRDPAGDFAVLDAYPNRTYYRYDYRGEWTPNPEDYVSPKLEALAVRRSPTLAGESTIGVPNRISRATVRLETDDNATSYDLQTPTDSITVDWRLTPNETRLDAVSTGDRSVAVNGTAIAVDDADEVRLLITLVDPEGSSFTYRQEAAVRSDGREVEAVWPPERSVCRLVTLCGSEGTYLPDDPDAHPSWVGFETELEPAA</sequence>
<dbReference type="GO" id="GO:0008610">
    <property type="term" value="P:lipid biosynthetic process"/>
    <property type="evidence" value="ECO:0007669"/>
    <property type="project" value="UniProtKB-ARBA"/>
</dbReference>
<keyword evidence="5 8" id="KW-0812">Transmembrane</keyword>
<feature type="transmembrane region" description="Helical" evidence="8">
    <location>
        <begin position="112"/>
        <end position="133"/>
    </location>
</feature>
<evidence type="ECO:0000256" key="4">
    <source>
        <dbReference type="ARBA" id="ARBA00022679"/>
    </source>
</evidence>
<feature type="transmembrane region" description="Helical" evidence="8">
    <location>
        <begin position="355"/>
        <end position="376"/>
    </location>
</feature>
<dbReference type="PANTHER" id="PTHR33908">
    <property type="entry name" value="MANNOSYLTRANSFERASE YKCB-RELATED"/>
    <property type="match status" value="1"/>
</dbReference>
<feature type="transmembrane region" description="Helical" evidence="8">
    <location>
        <begin position="396"/>
        <end position="420"/>
    </location>
</feature>
<evidence type="ECO:0000256" key="6">
    <source>
        <dbReference type="ARBA" id="ARBA00022989"/>
    </source>
</evidence>
<dbReference type="InterPro" id="IPR050297">
    <property type="entry name" value="LipidA_mod_glycosyltrf_83"/>
</dbReference>
<evidence type="ECO:0000256" key="7">
    <source>
        <dbReference type="ARBA" id="ARBA00023136"/>
    </source>
</evidence>
<dbReference type="GO" id="GO:0016757">
    <property type="term" value="F:glycosyltransferase activity"/>
    <property type="evidence" value="ECO:0007669"/>
    <property type="project" value="UniProtKB-KW"/>
</dbReference>
<dbReference type="PANTHER" id="PTHR33908:SF11">
    <property type="entry name" value="MEMBRANE PROTEIN"/>
    <property type="match status" value="1"/>
</dbReference>
<dbReference type="InterPro" id="IPR057168">
    <property type="entry name" value="DUF7846"/>
</dbReference>
<keyword evidence="11" id="KW-1185">Reference proteome</keyword>
<comment type="caution">
    <text evidence="10">The sequence shown here is derived from an EMBL/GenBank/DDBJ whole genome shotgun (WGS) entry which is preliminary data.</text>
</comment>
<evidence type="ECO:0000256" key="2">
    <source>
        <dbReference type="ARBA" id="ARBA00022475"/>
    </source>
</evidence>
<dbReference type="AlphaFoldDB" id="A0ABD6D6I4"/>
<dbReference type="GO" id="GO:0005886">
    <property type="term" value="C:plasma membrane"/>
    <property type="evidence" value="ECO:0007669"/>
    <property type="project" value="UniProtKB-SubCell"/>
</dbReference>
<dbReference type="Pfam" id="PF25230">
    <property type="entry name" value="DUF7846"/>
    <property type="match status" value="1"/>
</dbReference>
<evidence type="ECO:0000256" key="5">
    <source>
        <dbReference type="ARBA" id="ARBA00022692"/>
    </source>
</evidence>
<dbReference type="Proteomes" id="UP001597052">
    <property type="component" value="Unassembled WGS sequence"/>
</dbReference>
<feature type="domain" description="DUF7846" evidence="9">
    <location>
        <begin position="490"/>
        <end position="669"/>
    </location>
</feature>
<feature type="transmembrane region" description="Helical" evidence="8">
    <location>
        <begin position="321"/>
        <end position="343"/>
    </location>
</feature>
<protein>
    <submittedName>
        <fullName evidence="10">Glycosyltransferase family 39 protein</fullName>
    </submittedName>
</protein>
<comment type="subcellular location">
    <subcellularLocation>
        <location evidence="1">Cell membrane</location>
        <topology evidence="1">Multi-pass membrane protein</topology>
    </subcellularLocation>
</comment>
<dbReference type="EMBL" id="JBHUDM010000001">
    <property type="protein sequence ID" value="MFD1640591.1"/>
    <property type="molecule type" value="Genomic_DNA"/>
</dbReference>
<feature type="transmembrane region" description="Helical" evidence="8">
    <location>
        <begin position="441"/>
        <end position="462"/>
    </location>
</feature>
<name>A0ABD6D6I4_9EURY</name>
<keyword evidence="2" id="KW-1003">Cell membrane</keyword>
<dbReference type="RefSeq" id="WP_256394296.1">
    <property type="nucleotide sequence ID" value="NZ_JANHDJ010000001.1"/>
</dbReference>
<keyword evidence="6 8" id="KW-1133">Transmembrane helix</keyword>
<evidence type="ECO:0000256" key="3">
    <source>
        <dbReference type="ARBA" id="ARBA00022676"/>
    </source>
</evidence>
<evidence type="ECO:0000313" key="11">
    <source>
        <dbReference type="Proteomes" id="UP001597052"/>
    </source>
</evidence>
<gene>
    <name evidence="10" type="ORF">ACFSBW_01705</name>
</gene>
<evidence type="ECO:0000259" key="9">
    <source>
        <dbReference type="Pfam" id="PF25230"/>
    </source>
</evidence>
<accession>A0ABD6D6I4</accession>
<keyword evidence="4" id="KW-0808">Transferase</keyword>
<organism evidence="10 11">
    <name type="scientific">Halohasta litorea</name>
    <dbReference type="NCBI Taxonomy" id="869891"/>
    <lineage>
        <taxon>Archaea</taxon>
        <taxon>Methanobacteriati</taxon>
        <taxon>Methanobacteriota</taxon>
        <taxon>Stenosarchaea group</taxon>
        <taxon>Halobacteria</taxon>
        <taxon>Halobacteriales</taxon>
        <taxon>Haloferacaceae</taxon>
        <taxon>Halohasta</taxon>
    </lineage>
</organism>
<evidence type="ECO:0000313" key="10">
    <source>
        <dbReference type="EMBL" id="MFD1640591.1"/>
    </source>
</evidence>
<reference evidence="10 11" key="1">
    <citation type="journal article" date="2019" name="Int. J. Syst. Evol. Microbiol.">
        <title>The Global Catalogue of Microorganisms (GCM) 10K type strain sequencing project: providing services to taxonomists for standard genome sequencing and annotation.</title>
        <authorList>
            <consortium name="The Broad Institute Genomics Platform"/>
            <consortium name="The Broad Institute Genome Sequencing Center for Infectious Disease"/>
            <person name="Wu L."/>
            <person name="Ma J."/>
        </authorList>
    </citation>
    <scope>NUCLEOTIDE SEQUENCE [LARGE SCALE GENOMIC DNA]</scope>
    <source>
        <strain evidence="10 11">CGMCC 1.10593</strain>
    </source>
</reference>
<evidence type="ECO:0000256" key="1">
    <source>
        <dbReference type="ARBA" id="ARBA00004651"/>
    </source>
</evidence>
<proteinExistence type="predicted"/>
<keyword evidence="3" id="KW-0328">Glycosyltransferase</keyword>